<sequence length="434" mass="46636">MRRFSMAIVTATAAVVGATGLSAPAFAADPPIINWANSIDYDLGRLRVSVTSDSGVASIRAHIVSYATQQEVAVTDGFEIESSNGETSTWFTTNRFQLAQLGGYRVDIEVTDNDGQHTSRTDAGSLAYFVATSFDRVVVKPATVTYARREVTLSGRLLGRWPDDGHIAPLAGFPVNLSSYPGDFGVATTGADGTFSGPLHLDDAGSVYAYYSYDNDHIGYLSGNSAELPVGITPTSARATVTASRAKVKAGEKVTLTGQLTWRSPDGWQPFANKQFGVLFCYAESACPWSDYPTTDAEGRYQIEVTPFQTGFYRIGVNSGDPFIASPSAQTGTITVLQPASFSSFSAARTEDGTGVSVSGRMQFSPFSPQTAMVDIQYSPDGKAPWTTVRVVETNWSYEFSTTIPSAQSGFWRASFTSRPDFYQTAVSTKVKVV</sequence>
<evidence type="ECO:0000313" key="3">
    <source>
        <dbReference type="Proteomes" id="UP000642070"/>
    </source>
</evidence>
<dbReference type="Proteomes" id="UP000642070">
    <property type="component" value="Unassembled WGS sequence"/>
</dbReference>
<evidence type="ECO:0000313" key="2">
    <source>
        <dbReference type="EMBL" id="GGM63886.1"/>
    </source>
</evidence>
<dbReference type="EMBL" id="BMPI01000049">
    <property type="protein sequence ID" value="GGM63886.1"/>
    <property type="molecule type" value="Genomic_DNA"/>
</dbReference>
<feature type="signal peptide" evidence="1">
    <location>
        <begin position="1"/>
        <end position="27"/>
    </location>
</feature>
<accession>A0A917U7D4</accession>
<reference evidence="2" key="1">
    <citation type="journal article" date="2014" name="Int. J. Syst. Evol. Microbiol.">
        <title>Complete genome sequence of Corynebacterium casei LMG S-19264T (=DSM 44701T), isolated from a smear-ripened cheese.</title>
        <authorList>
            <consortium name="US DOE Joint Genome Institute (JGI-PGF)"/>
            <person name="Walter F."/>
            <person name="Albersmeier A."/>
            <person name="Kalinowski J."/>
            <person name="Ruckert C."/>
        </authorList>
    </citation>
    <scope>NUCLEOTIDE SEQUENCE</scope>
    <source>
        <strain evidence="2">JCM 19831</strain>
    </source>
</reference>
<comment type="caution">
    <text evidence="2">The sequence shown here is derived from an EMBL/GenBank/DDBJ whole genome shotgun (WGS) entry which is preliminary data.</text>
</comment>
<reference evidence="2" key="2">
    <citation type="submission" date="2020-09" db="EMBL/GenBank/DDBJ databases">
        <authorList>
            <person name="Sun Q."/>
            <person name="Ohkuma M."/>
        </authorList>
    </citation>
    <scope>NUCLEOTIDE SEQUENCE</scope>
    <source>
        <strain evidence="2">JCM 19831</strain>
    </source>
</reference>
<proteinExistence type="predicted"/>
<protein>
    <recommendedName>
        <fullName evidence="4">Alpha-amylase</fullName>
    </recommendedName>
</protein>
<keyword evidence="1" id="KW-0732">Signal</keyword>
<keyword evidence="3" id="KW-1185">Reference proteome</keyword>
<evidence type="ECO:0008006" key="4">
    <source>
        <dbReference type="Google" id="ProtNLM"/>
    </source>
</evidence>
<feature type="chain" id="PRO_5037115998" description="Alpha-amylase" evidence="1">
    <location>
        <begin position="28"/>
        <end position="434"/>
    </location>
</feature>
<gene>
    <name evidence="2" type="ORF">GCM10007977_076790</name>
</gene>
<dbReference type="AlphaFoldDB" id="A0A917U7D4"/>
<evidence type="ECO:0000256" key="1">
    <source>
        <dbReference type="SAM" id="SignalP"/>
    </source>
</evidence>
<organism evidence="2 3">
    <name type="scientific">Dactylosporangium sucinum</name>
    <dbReference type="NCBI Taxonomy" id="1424081"/>
    <lineage>
        <taxon>Bacteria</taxon>
        <taxon>Bacillati</taxon>
        <taxon>Actinomycetota</taxon>
        <taxon>Actinomycetes</taxon>
        <taxon>Micromonosporales</taxon>
        <taxon>Micromonosporaceae</taxon>
        <taxon>Dactylosporangium</taxon>
    </lineage>
</organism>
<name>A0A917U7D4_9ACTN</name>